<dbReference type="NCBIfam" id="TIGR00229">
    <property type="entry name" value="sensory_box"/>
    <property type="match status" value="2"/>
</dbReference>
<evidence type="ECO:0000259" key="18">
    <source>
        <dbReference type="PROSITE" id="PS50110"/>
    </source>
</evidence>
<dbReference type="InterPro" id="IPR036890">
    <property type="entry name" value="HATPase_C_sf"/>
</dbReference>
<dbReference type="PROSITE" id="PS50109">
    <property type="entry name" value="HIS_KIN"/>
    <property type="match status" value="1"/>
</dbReference>
<dbReference type="PRINTS" id="PR00344">
    <property type="entry name" value="BCTRLSENSOR"/>
</dbReference>
<dbReference type="InterPro" id="IPR005467">
    <property type="entry name" value="His_kinase_dom"/>
</dbReference>
<dbReference type="CDD" id="cd17546">
    <property type="entry name" value="REC_hyHK_CKI1_RcsC-like"/>
    <property type="match status" value="1"/>
</dbReference>
<feature type="domain" description="Response regulatory" evidence="18">
    <location>
        <begin position="645"/>
        <end position="773"/>
    </location>
</feature>
<dbReference type="GO" id="GO:0005524">
    <property type="term" value="F:ATP binding"/>
    <property type="evidence" value="ECO:0007669"/>
    <property type="project" value="UniProtKB-KW"/>
</dbReference>
<dbReference type="Pfam" id="PF13426">
    <property type="entry name" value="PAS_9"/>
    <property type="match status" value="1"/>
</dbReference>
<evidence type="ECO:0000256" key="10">
    <source>
        <dbReference type="ARBA" id="ARBA00022840"/>
    </source>
</evidence>
<keyword evidence="12" id="KW-0902">Two-component regulatory system</keyword>
<dbReference type="FunFam" id="3.30.450.20:FF:000060">
    <property type="entry name" value="Sensor protein FixL"/>
    <property type="match status" value="1"/>
</dbReference>
<dbReference type="SUPFAM" id="SSF52172">
    <property type="entry name" value="CheY-like"/>
    <property type="match status" value="1"/>
</dbReference>
<comment type="function">
    <text evidence="14">Putative oxygen sensor; modulates the activity of FixJ, a transcriptional activator of nitrogen fixation fixK gene. FixL probably acts as a kinase that phosphorylates FixJ.</text>
</comment>
<dbReference type="GO" id="GO:0005886">
    <property type="term" value="C:plasma membrane"/>
    <property type="evidence" value="ECO:0007669"/>
    <property type="project" value="UniProtKB-SubCell"/>
</dbReference>
<dbReference type="PROSITE" id="PS50113">
    <property type="entry name" value="PAC"/>
    <property type="match status" value="1"/>
</dbReference>
<keyword evidence="22" id="KW-1185">Reference proteome</keyword>
<evidence type="ECO:0000256" key="6">
    <source>
        <dbReference type="ARBA" id="ARBA00022679"/>
    </source>
</evidence>
<dbReference type="InterPro" id="IPR035965">
    <property type="entry name" value="PAS-like_dom_sf"/>
</dbReference>
<evidence type="ECO:0000256" key="2">
    <source>
        <dbReference type="ARBA" id="ARBA00004651"/>
    </source>
</evidence>
<dbReference type="SUPFAM" id="SSF55874">
    <property type="entry name" value="ATPase domain of HSP90 chaperone/DNA topoisomerase II/histidine kinase"/>
    <property type="match status" value="1"/>
</dbReference>
<evidence type="ECO:0000259" key="20">
    <source>
        <dbReference type="PROSITE" id="PS50113"/>
    </source>
</evidence>
<dbReference type="Pfam" id="PF02518">
    <property type="entry name" value="HATPase_c"/>
    <property type="match status" value="1"/>
</dbReference>
<dbReference type="InterPro" id="IPR036641">
    <property type="entry name" value="HPT_dom_sf"/>
</dbReference>
<evidence type="ECO:0000256" key="9">
    <source>
        <dbReference type="ARBA" id="ARBA00022777"/>
    </source>
</evidence>
<keyword evidence="4" id="KW-1003">Cell membrane</keyword>
<dbReference type="Gene3D" id="1.20.120.160">
    <property type="entry name" value="HPT domain"/>
    <property type="match status" value="1"/>
</dbReference>
<dbReference type="Pfam" id="PF00989">
    <property type="entry name" value="PAS"/>
    <property type="match status" value="1"/>
</dbReference>
<feature type="domain" description="Histidine kinase" evidence="17">
    <location>
        <begin position="400"/>
        <end position="621"/>
    </location>
</feature>
<keyword evidence="9" id="KW-0418">Kinase</keyword>
<dbReference type="SUPFAM" id="SSF47384">
    <property type="entry name" value="Homodimeric domain of signal transducing histidine kinase"/>
    <property type="match status" value="1"/>
</dbReference>
<organism evidence="21 22">
    <name type="scientific">Oceanospirillum sediminis</name>
    <dbReference type="NCBI Taxonomy" id="2760088"/>
    <lineage>
        <taxon>Bacteria</taxon>
        <taxon>Pseudomonadati</taxon>
        <taxon>Pseudomonadota</taxon>
        <taxon>Gammaproteobacteria</taxon>
        <taxon>Oceanospirillales</taxon>
        <taxon>Oceanospirillaceae</taxon>
        <taxon>Oceanospirillum</taxon>
    </lineage>
</organism>
<dbReference type="AlphaFoldDB" id="A0A839IWS9"/>
<evidence type="ECO:0000256" key="15">
    <source>
        <dbReference type="ARBA" id="ARBA00070616"/>
    </source>
</evidence>
<evidence type="ECO:0000259" key="17">
    <source>
        <dbReference type="PROSITE" id="PS50109"/>
    </source>
</evidence>
<dbReference type="EC" id="2.7.13.3" evidence="3"/>
<sequence length="1005" mass="112775">MAEPPVIAEHMYEQVQNPILITDEAGCLLTANKMAREIFDITGMGVALKDVIPELEHGDAFQISVQKDHQAQMVFQVSRSLMIHQEVLVYSYILTDVSLRYQAEQRAWQTMARNAALLDSIQDAIFTLDVTGRIININVAGEKIFGYFAGEVEGRHIGNLIPALSCDQPDEMKTLFQQYMSSETSIEKEGRHSKSYLFPVEISIRGFELENTFFYTLMVSDISERKLVEAELDRHREHLQDMVSVATQEVRAIVDTAVSGVITINEFGDVLLFNPAAEKMFGWQASDILGQNVSVLVPGINESTHNGFISRYLETRQPRIIGTGREVDAQRKDGSLFPVHLAVGYSDLTASGFSDSNNSQHLFVAFITDITDQKRTEQELIKAKETAEQGAQTKANFLANMSHEIRTPLNAIIGYSELVYEDKQLEEGSRHHVKTIINSGKSLLNLINDILDFSKIEARRVTLENVCFNLPNAIQDTLQTLEFKASEKCLNLELDIDSAVPQKVLGDPSRLRQVVLNLAGNAIKFTDKGYVRISVQPAPEEGFLHFCVSDSGIGMTQQQKDYVFEAFAQAEASTNRRFGGTGLGTTISKQIVEMMKGRIWIESEVDQGSHFHFTVHLPAEADDVEALYDECEPRLHNYRSPRAFNVLLAEDLATNADLAMLRLKQQGHQVTWVEDGKQAVATVTQQDFDLVLMDVQMPEMDGLEASRLIRMYEKIGELTAEHHGDDFHRVPIIALTASILKEDRENCQEVGMDAIVGKPVDFNELFLQMEKLVPEGRGKFRNHADAKVVDSIILDEPDNKEMTDYLHQQTDIVDYNKGLKTWGDPDIYLKSMFNFLTQRADDASRILALLEQSPPDISTAGKVAHALKGLAGNLYLAELSDISVRLDRDLKAEKLSDVRGFCYELDQAMNRFRLILEPLKPGSEMPEVSGQSEGSLTREQLDSLLDELLTAADDLNPDTVIPLLDQLNGNCDQNCYQRMTEYINNFDFDALKEEVLALKQQRASG</sequence>
<evidence type="ECO:0000256" key="3">
    <source>
        <dbReference type="ARBA" id="ARBA00012438"/>
    </source>
</evidence>
<name>A0A839IWS9_9GAMM</name>
<feature type="domain" description="PAC" evidence="20">
    <location>
        <begin position="323"/>
        <end position="382"/>
    </location>
</feature>
<dbReference type="InterPro" id="IPR004358">
    <property type="entry name" value="Sig_transdc_His_kin-like_C"/>
</dbReference>
<gene>
    <name evidence="21" type="ORF">H4O21_21295</name>
</gene>
<dbReference type="InterPro" id="IPR000014">
    <property type="entry name" value="PAS"/>
</dbReference>
<evidence type="ECO:0000256" key="13">
    <source>
        <dbReference type="ARBA" id="ARBA00023136"/>
    </source>
</evidence>
<dbReference type="CDD" id="cd00130">
    <property type="entry name" value="PAS"/>
    <property type="match status" value="2"/>
</dbReference>
<dbReference type="InterPro" id="IPR036097">
    <property type="entry name" value="HisK_dim/P_sf"/>
</dbReference>
<dbReference type="SMART" id="SM00387">
    <property type="entry name" value="HATPase_c"/>
    <property type="match status" value="1"/>
</dbReference>
<evidence type="ECO:0000313" key="22">
    <source>
        <dbReference type="Proteomes" id="UP000565262"/>
    </source>
</evidence>
<dbReference type="SMART" id="SM00091">
    <property type="entry name" value="PAS"/>
    <property type="match status" value="3"/>
</dbReference>
<accession>A0A839IWS9</accession>
<keyword evidence="11" id="KW-1133">Transmembrane helix</keyword>
<evidence type="ECO:0000256" key="16">
    <source>
        <dbReference type="PROSITE-ProRule" id="PRU00169"/>
    </source>
</evidence>
<comment type="catalytic activity">
    <reaction evidence="1">
        <text>ATP + protein L-histidine = ADP + protein N-phospho-L-histidine.</text>
        <dbReference type="EC" id="2.7.13.3"/>
    </reaction>
</comment>
<dbReference type="SMART" id="SM00388">
    <property type="entry name" value="HisKA"/>
    <property type="match status" value="1"/>
</dbReference>
<dbReference type="FunFam" id="1.10.287.130:FF:000038">
    <property type="entry name" value="Sensory transduction histidine kinase"/>
    <property type="match status" value="1"/>
</dbReference>
<dbReference type="SMART" id="SM00448">
    <property type="entry name" value="REC"/>
    <property type="match status" value="1"/>
</dbReference>
<dbReference type="EMBL" id="JACJFM010000044">
    <property type="protein sequence ID" value="MBB1489150.1"/>
    <property type="molecule type" value="Genomic_DNA"/>
</dbReference>
<keyword evidence="6" id="KW-0808">Transferase</keyword>
<evidence type="ECO:0000256" key="14">
    <source>
        <dbReference type="ARBA" id="ARBA00059827"/>
    </source>
</evidence>
<dbReference type="InterPro" id="IPR001789">
    <property type="entry name" value="Sig_transdc_resp-reg_receiver"/>
</dbReference>
<protein>
    <recommendedName>
        <fullName evidence="15">Sensor protein FixL</fullName>
        <ecNumber evidence="3">2.7.13.3</ecNumber>
    </recommendedName>
</protein>
<dbReference type="Gene3D" id="3.30.450.20">
    <property type="entry name" value="PAS domain"/>
    <property type="match status" value="2"/>
</dbReference>
<dbReference type="Gene3D" id="1.10.287.130">
    <property type="match status" value="1"/>
</dbReference>
<dbReference type="InterPro" id="IPR003661">
    <property type="entry name" value="HisK_dim/P_dom"/>
</dbReference>
<dbReference type="PANTHER" id="PTHR45339">
    <property type="entry name" value="HYBRID SIGNAL TRANSDUCTION HISTIDINE KINASE J"/>
    <property type="match status" value="1"/>
</dbReference>
<feature type="modified residue" description="4-aspartylphosphate" evidence="16">
    <location>
        <position position="694"/>
    </location>
</feature>
<dbReference type="CDD" id="cd16922">
    <property type="entry name" value="HATPase_EvgS-ArcB-TorS-like"/>
    <property type="match status" value="1"/>
</dbReference>
<keyword evidence="10" id="KW-0067">ATP-binding</keyword>
<evidence type="ECO:0000256" key="11">
    <source>
        <dbReference type="ARBA" id="ARBA00022989"/>
    </source>
</evidence>
<dbReference type="RefSeq" id="WP_182810952.1">
    <property type="nucleotide sequence ID" value="NZ_JACJFM010000044.1"/>
</dbReference>
<evidence type="ECO:0000256" key="5">
    <source>
        <dbReference type="ARBA" id="ARBA00022553"/>
    </source>
</evidence>
<dbReference type="InterPro" id="IPR011006">
    <property type="entry name" value="CheY-like_superfamily"/>
</dbReference>
<dbReference type="GO" id="GO:0006355">
    <property type="term" value="P:regulation of DNA-templated transcription"/>
    <property type="evidence" value="ECO:0007669"/>
    <property type="project" value="InterPro"/>
</dbReference>
<dbReference type="GO" id="GO:0000155">
    <property type="term" value="F:phosphorelay sensor kinase activity"/>
    <property type="evidence" value="ECO:0007669"/>
    <property type="project" value="InterPro"/>
</dbReference>
<feature type="domain" description="PAS" evidence="19">
    <location>
        <begin position="246"/>
        <end position="316"/>
    </location>
</feature>
<dbReference type="CDD" id="cd00082">
    <property type="entry name" value="HisKA"/>
    <property type="match status" value="1"/>
</dbReference>
<dbReference type="PANTHER" id="PTHR45339:SF1">
    <property type="entry name" value="HYBRID SIGNAL TRANSDUCTION HISTIDINE KINASE J"/>
    <property type="match status" value="1"/>
</dbReference>
<proteinExistence type="predicted"/>
<keyword evidence="5 16" id="KW-0597">Phosphoprotein</keyword>
<dbReference type="Gene3D" id="3.30.565.10">
    <property type="entry name" value="Histidine kinase-like ATPase, C-terminal domain"/>
    <property type="match status" value="1"/>
</dbReference>
<dbReference type="SUPFAM" id="SSF55785">
    <property type="entry name" value="PYP-like sensor domain (PAS domain)"/>
    <property type="match status" value="2"/>
</dbReference>
<dbReference type="PROSITE" id="PS50110">
    <property type="entry name" value="RESPONSE_REGULATORY"/>
    <property type="match status" value="1"/>
</dbReference>
<keyword evidence="8" id="KW-0547">Nucleotide-binding</keyword>
<evidence type="ECO:0000256" key="1">
    <source>
        <dbReference type="ARBA" id="ARBA00000085"/>
    </source>
</evidence>
<evidence type="ECO:0000256" key="12">
    <source>
        <dbReference type="ARBA" id="ARBA00023012"/>
    </source>
</evidence>
<dbReference type="InterPro" id="IPR013767">
    <property type="entry name" value="PAS_fold"/>
</dbReference>
<dbReference type="FunFam" id="3.30.565.10:FF:000078">
    <property type="entry name" value="Two-component sensor histidine kinase"/>
    <property type="match status" value="1"/>
</dbReference>
<comment type="subcellular location">
    <subcellularLocation>
        <location evidence="2">Cell membrane</location>
        <topology evidence="2">Multi-pass membrane protein</topology>
    </subcellularLocation>
</comment>
<dbReference type="InterPro" id="IPR000700">
    <property type="entry name" value="PAS-assoc_C"/>
</dbReference>
<keyword evidence="7" id="KW-0812">Transmembrane</keyword>
<evidence type="ECO:0000256" key="8">
    <source>
        <dbReference type="ARBA" id="ARBA00022741"/>
    </source>
</evidence>
<dbReference type="PROSITE" id="PS50112">
    <property type="entry name" value="PAS"/>
    <property type="match status" value="2"/>
</dbReference>
<evidence type="ECO:0000313" key="21">
    <source>
        <dbReference type="EMBL" id="MBB1489150.1"/>
    </source>
</evidence>
<dbReference type="Gene3D" id="3.40.50.2300">
    <property type="match status" value="1"/>
</dbReference>
<feature type="domain" description="PAS" evidence="19">
    <location>
        <begin position="110"/>
        <end position="183"/>
    </location>
</feature>
<dbReference type="Pfam" id="PF00072">
    <property type="entry name" value="Response_reg"/>
    <property type="match status" value="1"/>
</dbReference>
<keyword evidence="13" id="KW-0472">Membrane</keyword>
<dbReference type="InterPro" id="IPR003594">
    <property type="entry name" value="HATPase_dom"/>
</dbReference>
<comment type="caution">
    <text evidence="21">The sequence shown here is derived from an EMBL/GenBank/DDBJ whole genome shotgun (WGS) entry which is preliminary data.</text>
</comment>
<dbReference type="Pfam" id="PF00512">
    <property type="entry name" value="HisKA"/>
    <property type="match status" value="1"/>
</dbReference>
<evidence type="ECO:0000256" key="4">
    <source>
        <dbReference type="ARBA" id="ARBA00022475"/>
    </source>
</evidence>
<evidence type="ECO:0000256" key="7">
    <source>
        <dbReference type="ARBA" id="ARBA00022692"/>
    </source>
</evidence>
<dbReference type="SUPFAM" id="SSF47226">
    <property type="entry name" value="Histidine-containing phosphotransfer domain, HPT domain"/>
    <property type="match status" value="1"/>
</dbReference>
<dbReference type="Proteomes" id="UP000565262">
    <property type="component" value="Unassembled WGS sequence"/>
</dbReference>
<evidence type="ECO:0000259" key="19">
    <source>
        <dbReference type="PROSITE" id="PS50112"/>
    </source>
</evidence>
<reference evidence="21 22" key="1">
    <citation type="submission" date="2020-08" db="EMBL/GenBank/DDBJ databases">
        <title>Oceanospirillum sp. nov. isolated from marine sediment.</title>
        <authorList>
            <person name="Ji X."/>
        </authorList>
    </citation>
    <scope>NUCLEOTIDE SEQUENCE [LARGE SCALE GENOMIC DNA]</scope>
    <source>
        <strain evidence="21 22">D5</strain>
    </source>
</reference>